<dbReference type="GO" id="GO:0042626">
    <property type="term" value="F:ATPase-coupled transmembrane transporter activity"/>
    <property type="evidence" value="ECO:0007669"/>
    <property type="project" value="TreeGrafter"/>
</dbReference>
<dbReference type="InterPro" id="IPR003439">
    <property type="entry name" value="ABC_transporter-like_ATP-bd"/>
</dbReference>
<keyword evidence="2" id="KW-0067">ATP-binding</keyword>
<dbReference type="SUPFAM" id="SSF52540">
    <property type="entry name" value="P-loop containing nucleoside triphosphate hydrolases"/>
    <property type="match status" value="1"/>
</dbReference>
<comment type="caution">
    <text evidence="4">The sequence shown here is derived from an EMBL/GenBank/DDBJ whole genome shotgun (WGS) entry which is preliminary data.</text>
</comment>
<proteinExistence type="predicted"/>
<dbReference type="OrthoDB" id="6500128at2759"/>
<protein>
    <recommendedName>
        <fullName evidence="3">ABC transporter domain-containing protein</fullName>
    </recommendedName>
</protein>
<dbReference type="InterPro" id="IPR027417">
    <property type="entry name" value="P-loop_NTPase"/>
</dbReference>
<evidence type="ECO:0000259" key="3">
    <source>
        <dbReference type="Pfam" id="PF00005"/>
    </source>
</evidence>
<dbReference type="AlphaFoldDB" id="A0A8H8A203"/>
<sequence>MGSKLGFQNASFDWEAASTDGGDRQAAESDVCQPESGFRLRDLNIEFPVGKLSVVTGKTGSGKSSLLSAIIGEMRCLSGKTVLPARPLAFARSGGPCRTGIAYVPQQGEGRPGVYREIKRRLGCC</sequence>
<feature type="domain" description="ABC transporter" evidence="3">
    <location>
        <begin position="40"/>
        <end position="108"/>
    </location>
</feature>
<accession>A0A8H8A203</accession>
<evidence type="ECO:0000313" key="5">
    <source>
        <dbReference type="Proteomes" id="UP000673691"/>
    </source>
</evidence>
<keyword evidence="5" id="KW-1185">Reference proteome</keyword>
<evidence type="ECO:0000256" key="2">
    <source>
        <dbReference type="ARBA" id="ARBA00022840"/>
    </source>
</evidence>
<keyword evidence="1" id="KW-0547">Nucleotide-binding</keyword>
<dbReference type="Gene3D" id="3.40.50.300">
    <property type="entry name" value="P-loop containing nucleotide triphosphate hydrolases"/>
    <property type="match status" value="1"/>
</dbReference>
<gene>
    <name evidence="4" type="ORF">BJ554DRAFT_7651</name>
</gene>
<name>A0A8H8A203_9FUNG</name>
<dbReference type="Pfam" id="PF00005">
    <property type="entry name" value="ABC_tran"/>
    <property type="match status" value="1"/>
</dbReference>
<dbReference type="EMBL" id="JAEFCI010000614">
    <property type="protein sequence ID" value="KAG5463427.1"/>
    <property type="molecule type" value="Genomic_DNA"/>
</dbReference>
<dbReference type="PANTHER" id="PTHR24223">
    <property type="entry name" value="ATP-BINDING CASSETTE SUB-FAMILY C"/>
    <property type="match status" value="1"/>
</dbReference>
<evidence type="ECO:0000256" key="1">
    <source>
        <dbReference type="ARBA" id="ARBA00022741"/>
    </source>
</evidence>
<evidence type="ECO:0000313" key="4">
    <source>
        <dbReference type="EMBL" id="KAG5463427.1"/>
    </source>
</evidence>
<dbReference type="Proteomes" id="UP000673691">
    <property type="component" value="Unassembled WGS sequence"/>
</dbReference>
<dbReference type="GO" id="GO:0005524">
    <property type="term" value="F:ATP binding"/>
    <property type="evidence" value="ECO:0007669"/>
    <property type="project" value="UniProtKB-KW"/>
</dbReference>
<dbReference type="GO" id="GO:0016020">
    <property type="term" value="C:membrane"/>
    <property type="evidence" value="ECO:0007669"/>
    <property type="project" value="TreeGrafter"/>
</dbReference>
<reference evidence="4 5" key="1">
    <citation type="journal article" name="Sci. Rep.">
        <title>Genome-scale phylogenetic analyses confirm Olpidium as the closest living zoosporic fungus to the non-flagellated, terrestrial fungi.</title>
        <authorList>
            <person name="Chang Y."/>
            <person name="Rochon D."/>
            <person name="Sekimoto S."/>
            <person name="Wang Y."/>
            <person name="Chovatia M."/>
            <person name="Sandor L."/>
            <person name="Salamov A."/>
            <person name="Grigoriev I.V."/>
            <person name="Stajich J.E."/>
            <person name="Spatafora J.W."/>
        </authorList>
    </citation>
    <scope>NUCLEOTIDE SEQUENCE [LARGE SCALE GENOMIC DNA]</scope>
    <source>
        <strain evidence="4">S191</strain>
    </source>
</reference>
<organism evidence="4 5">
    <name type="scientific">Olpidium bornovanus</name>
    <dbReference type="NCBI Taxonomy" id="278681"/>
    <lineage>
        <taxon>Eukaryota</taxon>
        <taxon>Fungi</taxon>
        <taxon>Fungi incertae sedis</taxon>
        <taxon>Olpidiomycota</taxon>
        <taxon>Olpidiomycotina</taxon>
        <taxon>Olpidiomycetes</taxon>
        <taxon>Olpidiales</taxon>
        <taxon>Olpidiaceae</taxon>
        <taxon>Olpidium</taxon>
    </lineage>
</organism>
<dbReference type="InterPro" id="IPR050173">
    <property type="entry name" value="ABC_transporter_C-like"/>
</dbReference>
<dbReference type="GO" id="GO:0016887">
    <property type="term" value="F:ATP hydrolysis activity"/>
    <property type="evidence" value="ECO:0007669"/>
    <property type="project" value="InterPro"/>
</dbReference>